<gene>
    <name evidence="2" type="ORF">ABFE88_02305</name>
</gene>
<feature type="region of interest" description="Disordered" evidence="1">
    <location>
        <begin position="334"/>
        <end position="364"/>
    </location>
</feature>
<accession>A0ABV0D9M6</accession>
<sequence length="605" mass="61779">MANKSTVAQGAADATVPTLAGSHEGLPGSAVPKVALGITQRASGLGGATREGAKAGRTEATKERKEQLEFLNVQQKQRGLLEQQKDLLEQAPLGPRLAKQAGQTAHDVVTSIMIATGGYLTAKGIAQVPMTIAKEYDSPGTVHLPPIIVNDGLDNDRTPLGADATPAPLSLPGESRSVEAGRLAQMLQAGKSASGMAALDAAVKLTVTATTASTPEQRGEGAGAAVLGFTGAVSGAMLGSRTKAGAPVVSMMLGFAGDKVGGVVGKELMATPAGALVDSSSSGAGNGQADAASLSPLESLGVTLGVAAGVGLGAAAHKHRDRLRRFGWGRVDEEPYPLGADAGPSPTDINPPAEPSPTSTKHSAGRWATFKGAIKESGKLPWLEAGLKGAYTFATAKTPEAKGMGYGGAIGGAIGTALGGWFLGKVVGPSYGMFIGNLVGDKVGSLIGGWIGKTFFKPSDRKDKAEAAQGDPRQATNKAAGEVSDTQKDTRRAGQLSPNTPHAVPADKYAWGLAAQSRESVQGYLPPTPMVLPDVASIPTASQGVATQPAPQQLTFTANMPITVQGRVDAPNLLAEQLEAAVKRVMEDLRRQAFHTQTYDPAHAL</sequence>
<evidence type="ECO:0000256" key="1">
    <source>
        <dbReference type="SAM" id="MobiDB-lite"/>
    </source>
</evidence>
<feature type="compositionally biased region" description="Basic and acidic residues" evidence="1">
    <location>
        <begin position="51"/>
        <end position="65"/>
    </location>
</feature>
<organism evidence="2 3">
    <name type="scientific">Pseudomonas sichuanensis</name>
    <dbReference type="NCBI Taxonomy" id="2213015"/>
    <lineage>
        <taxon>Bacteria</taxon>
        <taxon>Pseudomonadati</taxon>
        <taxon>Pseudomonadota</taxon>
        <taxon>Gammaproteobacteria</taxon>
        <taxon>Pseudomonadales</taxon>
        <taxon>Pseudomonadaceae</taxon>
        <taxon>Pseudomonas</taxon>
    </lineage>
</organism>
<feature type="region of interest" description="Disordered" evidence="1">
    <location>
        <begin position="1"/>
        <end position="65"/>
    </location>
</feature>
<comment type="caution">
    <text evidence="2">The sequence shown here is derived from an EMBL/GenBank/DDBJ whole genome shotgun (WGS) entry which is preliminary data.</text>
</comment>
<evidence type="ECO:0000313" key="3">
    <source>
        <dbReference type="Proteomes" id="UP001424532"/>
    </source>
</evidence>
<proteinExistence type="predicted"/>
<evidence type="ECO:0008006" key="4">
    <source>
        <dbReference type="Google" id="ProtNLM"/>
    </source>
</evidence>
<dbReference type="EMBL" id="JBDLYL010000002">
    <property type="protein sequence ID" value="MEN8638485.1"/>
    <property type="molecule type" value="Genomic_DNA"/>
</dbReference>
<protein>
    <recommendedName>
        <fullName evidence="4">Tail tape measure protein</fullName>
    </recommendedName>
</protein>
<keyword evidence="3" id="KW-1185">Reference proteome</keyword>
<feature type="region of interest" description="Disordered" evidence="1">
    <location>
        <begin position="460"/>
        <end position="504"/>
    </location>
</feature>
<name>A0ABV0D9M6_9PSED</name>
<dbReference type="Proteomes" id="UP001424532">
    <property type="component" value="Unassembled WGS sequence"/>
</dbReference>
<reference evidence="2 3" key="1">
    <citation type="submission" date="2024-05" db="EMBL/GenBank/DDBJ databases">
        <title>Sequence of Lycoming College course isolates.</title>
        <authorList>
            <person name="Reigle C.A."/>
            <person name="Newman J.D."/>
        </authorList>
    </citation>
    <scope>NUCLEOTIDE SEQUENCE [LARGE SCALE GENOMIC DNA]</scope>
    <source>
        <strain evidence="2 3">CAR-09</strain>
    </source>
</reference>
<dbReference type="RefSeq" id="WP_347148629.1">
    <property type="nucleotide sequence ID" value="NZ_JBDLYL010000002.1"/>
</dbReference>
<evidence type="ECO:0000313" key="2">
    <source>
        <dbReference type="EMBL" id="MEN8638485.1"/>
    </source>
</evidence>